<feature type="transmembrane region" description="Helical" evidence="6">
    <location>
        <begin position="312"/>
        <end position="333"/>
    </location>
</feature>
<comment type="similarity">
    <text evidence="2">Belongs to the ZIP transporter (TC 2.A.5) family.</text>
</comment>
<keyword evidence="5 6" id="KW-0472">Membrane</keyword>
<evidence type="ECO:0000256" key="1">
    <source>
        <dbReference type="ARBA" id="ARBA00004141"/>
    </source>
</evidence>
<feature type="transmembrane region" description="Helical" evidence="6">
    <location>
        <begin position="523"/>
        <end position="545"/>
    </location>
</feature>
<evidence type="ECO:0000313" key="8">
    <source>
        <dbReference type="Proteomes" id="UP001295444"/>
    </source>
</evidence>
<dbReference type="Proteomes" id="UP001295444">
    <property type="component" value="Chromosome 01"/>
</dbReference>
<evidence type="ECO:0000256" key="4">
    <source>
        <dbReference type="ARBA" id="ARBA00022989"/>
    </source>
</evidence>
<feature type="transmembrane region" description="Helical" evidence="6">
    <location>
        <begin position="551"/>
        <end position="568"/>
    </location>
</feature>
<sequence>MVFYKEWLMLFLGLGTFWCISDCLGKTAALKKLSSNKPQTARQVLVGQTRQHGEDPPSLEDAEKEQGYYLQQLFHLYGENDTLSYRGLTQLLQNLGLGKVQVIEIHHTELGHDHVTHLDILEVQDKKHSHVHSSREHFAPTSGPVTDGRELDKGKIKDGSDIVPLVETGQPVTAKPEPRNVKLQDGIKGAKGENQWPPQYILEHLLQRHHTNYSHQHENCLNVTQLLLNFGLDWVSEITPKHFSLLCPALLYQIDSRVCIQHNDELQTSPVNSQQSLLQVLGWGALAVTVVSAPSLLAIALVPLLKRHVFRYLLRFFVALAVGTLCGDALLHLLPHAQEESQHGGESHSIEPVLKGLTVLGGIYLLFLIENLMGLMNQRRRRRKVINAKRKVPVPVEDCTTVLRDLGHSVDAEFCEVTGAADDLQVRNEFHEEGLRDHESRASVDNHGHSHSAGAGGIAEFVWMVLLGDGIHNFTDGLAIGAAFSSGFSGGLSTSVAVFCHELPHELGDFAVLLQTGVPVKRVLLFSLVSAFLSYLGLLTGVLVSQSSAEVTPWIFAATAGIFLYVALVDMLPQMLNRGTSDLSQGKDIFIHGAGFFLGGVIMLCIALFQEDMGFQNV</sequence>
<dbReference type="GO" id="GO:0030003">
    <property type="term" value="P:intracellular monoatomic cation homeostasis"/>
    <property type="evidence" value="ECO:0007669"/>
    <property type="project" value="TreeGrafter"/>
</dbReference>
<reference evidence="7" key="1">
    <citation type="submission" date="2022-03" db="EMBL/GenBank/DDBJ databases">
        <authorList>
            <person name="Alioto T."/>
            <person name="Alioto T."/>
            <person name="Gomez Garrido J."/>
        </authorList>
    </citation>
    <scope>NUCLEOTIDE SEQUENCE</scope>
</reference>
<feature type="transmembrane region" description="Helical" evidence="6">
    <location>
        <begin position="353"/>
        <end position="373"/>
    </location>
</feature>
<feature type="transmembrane region" description="Helical" evidence="6">
    <location>
        <begin position="280"/>
        <end position="305"/>
    </location>
</feature>
<dbReference type="GO" id="GO:0005385">
    <property type="term" value="F:zinc ion transmembrane transporter activity"/>
    <property type="evidence" value="ECO:0007669"/>
    <property type="project" value="TreeGrafter"/>
</dbReference>
<keyword evidence="3 6" id="KW-0812">Transmembrane</keyword>
<keyword evidence="4 6" id="KW-1133">Transmembrane helix</keyword>
<dbReference type="GO" id="GO:0071578">
    <property type="term" value="P:zinc ion import across plasma membrane"/>
    <property type="evidence" value="ECO:0007669"/>
    <property type="project" value="TreeGrafter"/>
</dbReference>
<gene>
    <name evidence="7" type="ORF">PECUL_23A055291</name>
</gene>
<dbReference type="GO" id="GO:0005886">
    <property type="term" value="C:plasma membrane"/>
    <property type="evidence" value="ECO:0007669"/>
    <property type="project" value="TreeGrafter"/>
</dbReference>
<organism evidence="7 8">
    <name type="scientific">Pelobates cultripes</name>
    <name type="common">Western spadefoot toad</name>
    <dbReference type="NCBI Taxonomy" id="61616"/>
    <lineage>
        <taxon>Eukaryota</taxon>
        <taxon>Metazoa</taxon>
        <taxon>Chordata</taxon>
        <taxon>Craniata</taxon>
        <taxon>Vertebrata</taxon>
        <taxon>Euteleostomi</taxon>
        <taxon>Amphibia</taxon>
        <taxon>Batrachia</taxon>
        <taxon>Anura</taxon>
        <taxon>Pelobatoidea</taxon>
        <taxon>Pelobatidae</taxon>
        <taxon>Pelobates</taxon>
    </lineage>
</organism>
<name>A0AAD1R646_PELCU</name>
<comment type="subcellular location">
    <subcellularLocation>
        <location evidence="1">Membrane</location>
        <topology evidence="1">Multi-pass membrane protein</topology>
    </subcellularLocation>
</comment>
<dbReference type="GO" id="GO:0140410">
    <property type="term" value="F:monoatomic cation:bicarbonate symporter activity"/>
    <property type="evidence" value="ECO:0007669"/>
    <property type="project" value="TreeGrafter"/>
</dbReference>
<feature type="transmembrane region" description="Helical" evidence="6">
    <location>
        <begin position="589"/>
        <end position="609"/>
    </location>
</feature>
<dbReference type="PANTHER" id="PTHR12191">
    <property type="entry name" value="SOLUTE CARRIER FAMILY 39"/>
    <property type="match status" value="1"/>
</dbReference>
<evidence type="ECO:0000256" key="6">
    <source>
        <dbReference type="SAM" id="Phobius"/>
    </source>
</evidence>
<dbReference type="Pfam" id="PF02535">
    <property type="entry name" value="Zip"/>
    <property type="match status" value="1"/>
</dbReference>
<dbReference type="EMBL" id="OW240912">
    <property type="protein sequence ID" value="CAH2224227.1"/>
    <property type="molecule type" value="Genomic_DNA"/>
</dbReference>
<proteinExistence type="inferred from homology"/>
<evidence type="ECO:0000256" key="5">
    <source>
        <dbReference type="ARBA" id="ARBA00023136"/>
    </source>
</evidence>
<evidence type="ECO:0000313" key="7">
    <source>
        <dbReference type="EMBL" id="CAH2224227.1"/>
    </source>
</evidence>
<dbReference type="InterPro" id="IPR050799">
    <property type="entry name" value="ZIP_Transporter"/>
</dbReference>
<keyword evidence="8" id="KW-1185">Reference proteome</keyword>
<dbReference type="PANTHER" id="PTHR12191:SF17">
    <property type="entry name" value="ZINC TRANSPORTER ZIP5"/>
    <property type="match status" value="1"/>
</dbReference>
<protein>
    <submittedName>
        <fullName evidence="7">Zinc transporter ZIP5</fullName>
    </submittedName>
</protein>
<accession>A0AAD1R646</accession>
<dbReference type="InterPro" id="IPR003689">
    <property type="entry name" value="ZIP"/>
</dbReference>
<evidence type="ECO:0000256" key="3">
    <source>
        <dbReference type="ARBA" id="ARBA00022692"/>
    </source>
</evidence>
<dbReference type="AlphaFoldDB" id="A0AAD1R646"/>
<evidence type="ECO:0000256" key="2">
    <source>
        <dbReference type="ARBA" id="ARBA00006939"/>
    </source>
</evidence>